<sequence>MVCQSSFSLLRNCKEPWFVSFPSVFFEIARNLKLQGTMVLSVFLQYLLRNCKEPCLPSVFSKIARNHGLSVFLQSSLKLQGILNCKEPWNLKLQGTMVCQSSFSLLRNCKEPWFVSFPSVFFEIARNLKLQGTMVCQSSFSIFSEIARNHGLSVFLQSSLKLQGILNCKEPWFVSLPSVFSEIARNHGLSVFLQSSLKLQGILNCKEPWFVSLPSVSSPKLQGTMVCQFSFSLL</sequence>
<dbReference type="Proteomes" id="UP000507222">
    <property type="component" value="Unassembled WGS sequence"/>
</dbReference>
<dbReference type="EMBL" id="CAEKDK010000007">
    <property type="protein sequence ID" value="CAB4286772.1"/>
    <property type="molecule type" value="Genomic_DNA"/>
</dbReference>
<accession>A0A6J5VEZ9</accession>
<dbReference type="AlphaFoldDB" id="A0A6J5VEZ9"/>
<evidence type="ECO:0000313" key="1">
    <source>
        <dbReference type="EMBL" id="CAB4286772.1"/>
    </source>
</evidence>
<evidence type="ECO:0000313" key="2">
    <source>
        <dbReference type="Proteomes" id="UP000507222"/>
    </source>
</evidence>
<gene>
    <name evidence="1" type="ORF">CURHAP_LOCUS44469</name>
</gene>
<proteinExistence type="predicted"/>
<reference evidence="1 2" key="1">
    <citation type="submission" date="2020-05" db="EMBL/GenBank/DDBJ databases">
        <authorList>
            <person name="Campoy J."/>
            <person name="Schneeberger K."/>
            <person name="Spophaly S."/>
        </authorList>
    </citation>
    <scope>NUCLEOTIDE SEQUENCE [LARGE SCALE GENOMIC DNA]</scope>
    <source>
        <strain evidence="1">PruArmRojPasFocal</strain>
    </source>
</reference>
<organism evidence="1 2">
    <name type="scientific">Prunus armeniaca</name>
    <name type="common">Apricot</name>
    <name type="synonym">Armeniaca vulgaris</name>
    <dbReference type="NCBI Taxonomy" id="36596"/>
    <lineage>
        <taxon>Eukaryota</taxon>
        <taxon>Viridiplantae</taxon>
        <taxon>Streptophyta</taxon>
        <taxon>Embryophyta</taxon>
        <taxon>Tracheophyta</taxon>
        <taxon>Spermatophyta</taxon>
        <taxon>Magnoliopsida</taxon>
        <taxon>eudicotyledons</taxon>
        <taxon>Gunneridae</taxon>
        <taxon>Pentapetalae</taxon>
        <taxon>rosids</taxon>
        <taxon>fabids</taxon>
        <taxon>Rosales</taxon>
        <taxon>Rosaceae</taxon>
        <taxon>Amygdaloideae</taxon>
        <taxon>Amygdaleae</taxon>
        <taxon>Prunus</taxon>
    </lineage>
</organism>
<name>A0A6J5VEZ9_PRUAR</name>
<protein>
    <submittedName>
        <fullName evidence="1">Uncharacterized protein</fullName>
    </submittedName>
</protein>